<protein>
    <recommendedName>
        <fullName evidence="10">Structural maintenance of chromosomes protein</fullName>
    </recommendedName>
</protein>
<evidence type="ECO:0000256" key="5">
    <source>
        <dbReference type="ARBA" id="ARBA00022618"/>
    </source>
</evidence>
<evidence type="ECO:0000256" key="4">
    <source>
        <dbReference type="ARBA" id="ARBA00022454"/>
    </source>
</evidence>
<organism evidence="14 15">
    <name type="scientific">Tieghemiomyces parasiticus</name>
    <dbReference type="NCBI Taxonomy" id="78921"/>
    <lineage>
        <taxon>Eukaryota</taxon>
        <taxon>Fungi</taxon>
        <taxon>Fungi incertae sedis</taxon>
        <taxon>Zoopagomycota</taxon>
        <taxon>Kickxellomycotina</taxon>
        <taxon>Dimargaritomycetes</taxon>
        <taxon>Dimargaritales</taxon>
        <taxon>Dimargaritaceae</taxon>
        <taxon>Tieghemiomyces</taxon>
    </lineage>
</organism>
<keyword evidence="9" id="KW-0131">Cell cycle</keyword>
<dbReference type="GO" id="GO:0007062">
    <property type="term" value="P:sister chromatid cohesion"/>
    <property type="evidence" value="ECO:0007669"/>
    <property type="project" value="InterPro"/>
</dbReference>
<keyword evidence="6" id="KW-0498">Mitosis</keyword>
<gene>
    <name evidence="14" type="primary">SMC1_1</name>
    <name evidence="14" type="ORF">IWQ60_000318</name>
</gene>
<dbReference type="Gene3D" id="3.30.70.1620">
    <property type="match status" value="1"/>
</dbReference>
<dbReference type="InterPro" id="IPR010935">
    <property type="entry name" value="SMC_hinge"/>
</dbReference>
<dbReference type="OrthoDB" id="5575062at2759"/>
<dbReference type="SUPFAM" id="SSF52540">
    <property type="entry name" value="P-loop containing nucleoside triphosphate hydrolases"/>
    <property type="match status" value="1"/>
</dbReference>
<evidence type="ECO:0000256" key="3">
    <source>
        <dbReference type="ARBA" id="ARBA00005597"/>
    </source>
</evidence>
<feature type="region of interest" description="Disordered" evidence="12">
    <location>
        <begin position="67"/>
        <end position="87"/>
    </location>
</feature>
<accession>A0A9W8AF29</accession>
<evidence type="ECO:0000256" key="12">
    <source>
        <dbReference type="SAM" id="MobiDB-lite"/>
    </source>
</evidence>
<evidence type="ECO:0000256" key="11">
    <source>
        <dbReference type="SAM" id="Coils"/>
    </source>
</evidence>
<dbReference type="GO" id="GO:0005524">
    <property type="term" value="F:ATP binding"/>
    <property type="evidence" value="ECO:0007669"/>
    <property type="project" value="InterPro"/>
</dbReference>
<proteinExistence type="inferred from homology"/>
<feature type="coiled-coil region" evidence="11">
    <location>
        <begin position="1069"/>
        <end position="1103"/>
    </location>
</feature>
<comment type="similarity">
    <text evidence="3">Belongs to the SMC family. SMC1 subfamily.</text>
</comment>
<keyword evidence="4" id="KW-0158">Chromosome</keyword>
<comment type="caution">
    <text evidence="14">The sequence shown here is derived from an EMBL/GenBank/DDBJ whole genome shotgun (WGS) entry which is preliminary data.</text>
</comment>
<evidence type="ECO:0000256" key="8">
    <source>
        <dbReference type="ARBA" id="ARBA00023242"/>
    </source>
</evidence>
<keyword evidence="8 10" id="KW-0539">Nucleus</keyword>
<dbReference type="InterPro" id="IPR003395">
    <property type="entry name" value="RecF/RecN/SMC_N"/>
</dbReference>
<keyword evidence="15" id="KW-1185">Reference proteome</keyword>
<feature type="region of interest" description="Disordered" evidence="12">
    <location>
        <begin position="995"/>
        <end position="1016"/>
    </location>
</feature>
<dbReference type="Proteomes" id="UP001150569">
    <property type="component" value="Unassembled WGS sequence"/>
</dbReference>
<dbReference type="Gene3D" id="1.20.1060.20">
    <property type="match status" value="1"/>
</dbReference>
<dbReference type="GO" id="GO:0051301">
    <property type="term" value="P:cell division"/>
    <property type="evidence" value="ECO:0007669"/>
    <property type="project" value="UniProtKB-KW"/>
</dbReference>
<evidence type="ECO:0000256" key="9">
    <source>
        <dbReference type="ARBA" id="ARBA00023306"/>
    </source>
</evidence>
<feature type="domain" description="SMC hinge" evidence="13">
    <location>
        <begin position="524"/>
        <end position="640"/>
    </location>
</feature>
<dbReference type="InterPro" id="IPR036277">
    <property type="entry name" value="SMC_hinge_sf"/>
</dbReference>
<feature type="coiled-coil region" evidence="11">
    <location>
        <begin position="249"/>
        <end position="297"/>
    </location>
</feature>
<dbReference type="SMART" id="SM00968">
    <property type="entry name" value="SMC_hinge"/>
    <property type="match status" value="1"/>
</dbReference>
<sequence length="1266" mass="143960">MGRLVELEVENFKSYKGRQKIGPFKSFTSVIGPNGAGKSNLMDAISFVLGVKSAQLRSAQLKELIYSGRARHQPGEGENPGDGDERLPRRGYVAALYITDDGKELRFMRTITSSGSSEYKINGKTVTHTEYNGLLEKQNILIKARNFLVFQGDVEAVASQSARDLTLMIEQISGSWEYRSEYDQLKAQQELATENSNLTQNKKKAIGVEIKGYQEQKAELDRFEQLTSKKNALVVHHLLWRMYHIEHHIAELEKELDANHDQMEAHRERQKAGDDALKEARREHARIYKEISMIEKRIKQHDLELEMEKPFMIGLEEKIAHLVKKTERGASNLNLVQRDEVRQATAVTELQAELATVDASAARFEAQMKEKMKQRGPVLDDHALAEYNRLRETATVQTVQAQHELDTLARGHKAQAEETARLAEKVQTLHNRRANLNDNTRGLTDYLNNMDAQIATLRSELDECNTELQQFQTERQRIHQTEIEANEKLTSVLNKLAQARVDKRESERESRMKECLESLKRIFPGVYGRVSDLCRPSQRKYDAAVAVALGRNIDAVVVDKQSTAIECIQHMKEQRAGQATFLPLDTLHVRPLQEKYRSYIKGARLAVDVLQYDPALEKAVHFVCGNTLVCDSQKVAKEIVYDRRQEVKAVALDGTVFHKTGMITGGTQDQAAASGQQRWEDKELENLQRAKDHLVTQVNDLAREKRKYHSDELIRSRHSGLSTRLQFVTEERSTAARKLEGVTMETENVVNQLSFAEPRLTEMQTQTDAQAAQLATLQTEVDRVQDTVFAAFCRRIGVRDIREYEAQQVKFSQETTELRLKFSNQQSKLRNQLMFEEQQLQGLRDRVQRLERNLAEDRAQLAHHETDRASRQATIARITETTATLRRELASVRARHEAQGQVVSDAKKALAATMREFDQLVKDSAARESNVQKYHVERASILRRCKLEEIPLPLTRGSLANLALEEANLFREPDEMDLDSDDESGGLAGADSLTATQSTMASQVRTPQQRAAARQRASQWSIEVDFAGLSNRERANDADDIGDKFADQVNQISSDLDRLAPNMHAHERLGGVEARLREAEVEVETTRREAKSAKERFQAVKQKRYDLFHRAYHHISDKIDQIYKDLTKSATFPLGGTAYLSLENNEDPYLHGIKYHAMPPMKRFRDMEQLSGGEKTVAALALLFAIHSFHPSPFFVLDEVDAALDNTNVAKVANYIRENCGDNFQFIVISLKQSLYEKAQSLVGIYREQSINSSQTLTIDLEQYPE</sequence>
<evidence type="ECO:0000313" key="14">
    <source>
        <dbReference type="EMBL" id="KAJ1930452.1"/>
    </source>
</evidence>
<evidence type="ECO:0000313" key="15">
    <source>
        <dbReference type="Proteomes" id="UP001150569"/>
    </source>
</evidence>
<dbReference type="PANTHER" id="PTHR18937">
    <property type="entry name" value="STRUCTURAL MAINTENANCE OF CHROMOSOMES SMC FAMILY MEMBER"/>
    <property type="match status" value="1"/>
</dbReference>
<dbReference type="Gene3D" id="3.40.50.300">
    <property type="entry name" value="P-loop containing nucleotide triphosphate hydrolases"/>
    <property type="match status" value="2"/>
</dbReference>
<evidence type="ECO:0000256" key="10">
    <source>
        <dbReference type="PIRNR" id="PIRNR005719"/>
    </source>
</evidence>
<dbReference type="InterPro" id="IPR024704">
    <property type="entry name" value="SMC"/>
</dbReference>
<dbReference type="InterPro" id="IPR028468">
    <property type="entry name" value="Smc1_ABC"/>
</dbReference>
<dbReference type="CDD" id="cd03275">
    <property type="entry name" value="ABC_SMC1_euk"/>
    <property type="match status" value="2"/>
</dbReference>
<evidence type="ECO:0000256" key="7">
    <source>
        <dbReference type="ARBA" id="ARBA00023054"/>
    </source>
</evidence>
<dbReference type="SUPFAM" id="SSF75553">
    <property type="entry name" value="Smc hinge domain"/>
    <property type="match status" value="1"/>
</dbReference>
<dbReference type="PANTHER" id="PTHR18937:SF12">
    <property type="entry name" value="STRUCTURAL MAINTENANCE OF CHROMOSOMES PROTEIN"/>
    <property type="match status" value="1"/>
</dbReference>
<evidence type="ECO:0000256" key="2">
    <source>
        <dbReference type="ARBA" id="ARBA00004286"/>
    </source>
</evidence>
<dbReference type="AlphaFoldDB" id="A0A9W8AF29"/>
<evidence type="ECO:0000256" key="1">
    <source>
        <dbReference type="ARBA" id="ARBA00004123"/>
    </source>
</evidence>
<dbReference type="InterPro" id="IPR027417">
    <property type="entry name" value="P-loop_NTPase"/>
</dbReference>
<dbReference type="GO" id="GO:0003677">
    <property type="term" value="F:DNA binding"/>
    <property type="evidence" value="ECO:0007669"/>
    <property type="project" value="TreeGrafter"/>
</dbReference>
<dbReference type="GO" id="GO:0008278">
    <property type="term" value="C:cohesin complex"/>
    <property type="evidence" value="ECO:0007669"/>
    <property type="project" value="InterPro"/>
</dbReference>
<dbReference type="Pfam" id="PF02463">
    <property type="entry name" value="SMC_N"/>
    <property type="match status" value="1"/>
</dbReference>
<dbReference type="GO" id="GO:0005634">
    <property type="term" value="C:nucleus"/>
    <property type="evidence" value="ECO:0007669"/>
    <property type="project" value="UniProtKB-SubCell"/>
</dbReference>
<dbReference type="PIRSF" id="PIRSF005719">
    <property type="entry name" value="SMC"/>
    <property type="match status" value="1"/>
</dbReference>
<keyword evidence="7 11" id="KW-0175">Coiled coil</keyword>
<dbReference type="EMBL" id="JANBPT010000007">
    <property type="protein sequence ID" value="KAJ1930452.1"/>
    <property type="molecule type" value="Genomic_DNA"/>
</dbReference>
<feature type="compositionally biased region" description="Polar residues" evidence="12">
    <location>
        <begin position="995"/>
        <end position="1007"/>
    </location>
</feature>
<evidence type="ECO:0000256" key="6">
    <source>
        <dbReference type="ARBA" id="ARBA00022776"/>
    </source>
</evidence>
<keyword evidence="5" id="KW-0132">Cell division</keyword>
<dbReference type="GO" id="GO:0016887">
    <property type="term" value="F:ATP hydrolysis activity"/>
    <property type="evidence" value="ECO:0007669"/>
    <property type="project" value="InterPro"/>
</dbReference>
<feature type="coiled-coil region" evidence="11">
    <location>
        <begin position="826"/>
        <end position="867"/>
    </location>
</feature>
<comment type="subcellular location">
    <subcellularLocation>
        <location evidence="2">Chromosome</location>
    </subcellularLocation>
    <subcellularLocation>
        <location evidence="1 10">Nucleus</location>
    </subcellularLocation>
</comment>
<reference evidence="14" key="1">
    <citation type="submission" date="2022-07" db="EMBL/GenBank/DDBJ databases">
        <title>Phylogenomic reconstructions and comparative analyses of Kickxellomycotina fungi.</title>
        <authorList>
            <person name="Reynolds N.K."/>
            <person name="Stajich J.E."/>
            <person name="Barry K."/>
            <person name="Grigoriev I.V."/>
            <person name="Crous P."/>
            <person name="Smith M.E."/>
        </authorList>
    </citation>
    <scope>NUCLEOTIDE SEQUENCE</scope>
    <source>
        <strain evidence="14">RSA 861</strain>
    </source>
</reference>
<feature type="coiled-coil region" evidence="11">
    <location>
        <begin position="419"/>
        <end position="509"/>
    </location>
</feature>
<name>A0A9W8AF29_9FUNG</name>
<dbReference type="Pfam" id="PF06470">
    <property type="entry name" value="SMC_hinge"/>
    <property type="match status" value="1"/>
</dbReference>
<evidence type="ECO:0000259" key="13">
    <source>
        <dbReference type="SMART" id="SM00968"/>
    </source>
</evidence>